<feature type="region of interest" description="Disordered" evidence="1">
    <location>
        <begin position="13"/>
        <end position="35"/>
    </location>
</feature>
<evidence type="ECO:0000313" key="2">
    <source>
        <dbReference type="EMBL" id="CAB4565340.1"/>
    </source>
</evidence>
<gene>
    <name evidence="2" type="ORF">UFOPK1591_01001</name>
</gene>
<sequence length="133" mass="13664">MSAEIAMVQVVSVARHESEPKPPIGPSTGAGPTRSRMVAGKVFGWFTIRTVTTSFVPGTASSFATMVSDGPTSSTSNDVPVYSITYSRLVKSSLSIHVVIVVRSNTLVFVGGVPGEISNARSVSSGSGSSGIT</sequence>
<proteinExistence type="predicted"/>
<dbReference type="EMBL" id="CAEZTD010000077">
    <property type="protein sequence ID" value="CAB4565340.1"/>
    <property type="molecule type" value="Genomic_DNA"/>
</dbReference>
<accession>A0A6J6DMD6</accession>
<dbReference type="AlphaFoldDB" id="A0A6J6DMD6"/>
<evidence type="ECO:0000256" key="1">
    <source>
        <dbReference type="SAM" id="MobiDB-lite"/>
    </source>
</evidence>
<protein>
    <submittedName>
        <fullName evidence="2">Unannotated protein</fullName>
    </submittedName>
</protein>
<organism evidence="2">
    <name type="scientific">freshwater metagenome</name>
    <dbReference type="NCBI Taxonomy" id="449393"/>
    <lineage>
        <taxon>unclassified sequences</taxon>
        <taxon>metagenomes</taxon>
        <taxon>ecological metagenomes</taxon>
    </lineage>
</organism>
<name>A0A6J6DMD6_9ZZZZ</name>
<reference evidence="2" key="1">
    <citation type="submission" date="2020-05" db="EMBL/GenBank/DDBJ databases">
        <authorList>
            <person name="Chiriac C."/>
            <person name="Salcher M."/>
            <person name="Ghai R."/>
            <person name="Kavagutti S V."/>
        </authorList>
    </citation>
    <scope>NUCLEOTIDE SEQUENCE</scope>
</reference>